<feature type="region of interest" description="Disordered" evidence="1">
    <location>
        <begin position="52"/>
        <end position="75"/>
    </location>
</feature>
<dbReference type="AlphaFoldDB" id="A0A9P4XM36"/>
<feature type="compositionally biased region" description="Polar residues" evidence="1">
    <location>
        <begin position="54"/>
        <end position="72"/>
    </location>
</feature>
<organism evidence="2 3">
    <name type="scientific">Trichoderma lentiforme</name>
    <dbReference type="NCBI Taxonomy" id="1567552"/>
    <lineage>
        <taxon>Eukaryota</taxon>
        <taxon>Fungi</taxon>
        <taxon>Dikarya</taxon>
        <taxon>Ascomycota</taxon>
        <taxon>Pezizomycotina</taxon>
        <taxon>Sordariomycetes</taxon>
        <taxon>Hypocreomycetidae</taxon>
        <taxon>Hypocreales</taxon>
        <taxon>Hypocreaceae</taxon>
        <taxon>Trichoderma</taxon>
    </lineage>
</organism>
<dbReference type="Proteomes" id="UP000801864">
    <property type="component" value="Unassembled WGS sequence"/>
</dbReference>
<evidence type="ECO:0000313" key="3">
    <source>
        <dbReference type="Proteomes" id="UP000801864"/>
    </source>
</evidence>
<gene>
    <name evidence="2" type="ORF">CFAM422_002102</name>
</gene>
<sequence>MKQSARRRGKKLTDVKVVSDSVNSGRGCSGYERIESAVAGIQAPEPVEIHTGTGPASNPRTSYTAFPNACTSDETRPRTRNLLLPAVMQRPKASTLGLHYHHTCARTIREAGFALDLTSHKGWGNMTATIQNAQRRVACTRKWSADSNHLQTPYPALS</sequence>
<keyword evidence="3" id="KW-1185">Reference proteome</keyword>
<protein>
    <submittedName>
        <fullName evidence="2">Uncharacterized protein</fullName>
    </submittedName>
</protein>
<reference evidence="2 3" key="1">
    <citation type="submission" date="2018-06" db="EMBL/GenBank/DDBJ databases">
        <title>Genome analysis of cellulolytic fungus Trichoderma lentiforme CFAM-422.</title>
        <authorList>
            <person name="Steindorff A.S."/>
            <person name="Formighieri E.F."/>
            <person name="Midorikawa G.E.O."/>
            <person name="Tamietti M.S."/>
            <person name="Ramos E.Z."/>
            <person name="Silva A.S."/>
            <person name="Bon E.P.S."/>
            <person name="Mendes T.D."/>
            <person name="Damaso M.C.T."/>
            <person name="Favaro L.C.L."/>
        </authorList>
    </citation>
    <scope>NUCLEOTIDE SEQUENCE [LARGE SCALE GENOMIC DNA]</scope>
    <source>
        <strain evidence="2 3">CFAM-422</strain>
    </source>
</reference>
<accession>A0A9P4XM36</accession>
<evidence type="ECO:0000313" key="2">
    <source>
        <dbReference type="EMBL" id="KAF3075874.1"/>
    </source>
</evidence>
<proteinExistence type="predicted"/>
<evidence type="ECO:0000256" key="1">
    <source>
        <dbReference type="SAM" id="MobiDB-lite"/>
    </source>
</evidence>
<comment type="caution">
    <text evidence="2">The sequence shown here is derived from an EMBL/GenBank/DDBJ whole genome shotgun (WGS) entry which is preliminary data.</text>
</comment>
<dbReference type="EMBL" id="QLNT01000003">
    <property type="protein sequence ID" value="KAF3075874.1"/>
    <property type="molecule type" value="Genomic_DNA"/>
</dbReference>
<name>A0A9P4XM36_9HYPO</name>